<protein>
    <submittedName>
        <fullName evidence="4">PEP-CTERM sorting domain-containing protein</fullName>
    </submittedName>
</protein>
<dbReference type="Pfam" id="PF07589">
    <property type="entry name" value="PEP-CTERM"/>
    <property type="match status" value="1"/>
</dbReference>
<dbReference type="Proteomes" id="UP000321374">
    <property type="component" value="Unassembled WGS sequence"/>
</dbReference>
<evidence type="ECO:0000313" key="4">
    <source>
        <dbReference type="EMBL" id="TXI36686.1"/>
    </source>
</evidence>
<keyword evidence="1" id="KW-0472">Membrane</keyword>
<dbReference type="EMBL" id="SSGG01000080">
    <property type="protein sequence ID" value="TXI36686.1"/>
    <property type="molecule type" value="Genomic_DNA"/>
</dbReference>
<proteinExistence type="predicted"/>
<evidence type="ECO:0000313" key="5">
    <source>
        <dbReference type="Proteomes" id="UP000321374"/>
    </source>
</evidence>
<reference evidence="4 5" key="1">
    <citation type="submission" date="2018-09" db="EMBL/GenBank/DDBJ databases">
        <title>Metagenome Assembled Genomes from an Advanced Water Purification Facility.</title>
        <authorList>
            <person name="Stamps B.W."/>
            <person name="Spear J.R."/>
        </authorList>
    </citation>
    <scope>NUCLEOTIDE SEQUENCE [LARGE SCALE GENOMIC DNA]</scope>
    <source>
        <strain evidence="4">Bin_42_2</strain>
    </source>
</reference>
<keyword evidence="1" id="KW-1133">Transmembrane helix</keyword>
<organism evidence="4 5">
    <name type="scientific">Methylophilus methylotrophus</name>
    <name type="common">Bacterium W3A1</name>
    <dbReference type="NCBI Taxonomy" id="17"/>
    <lineage>
        <taxon>Bacteria</taxon>
        <taxon>Pseudomonadati</taxon>
        <taxon>Pseudomonadota</taxon>
        <taxon>Betaproteobacteria</taxon>
        <taxon>Nitrosomonadales</taxon>
        <taxon>Methylophilaceae</taxon>
        <taxon>Methylophilus</taxon>
    </lineage>
</organism>
<feature type="signal peptide" evidence="2">
    <location>
        <begin position="1"/>
        <end position="19"/>
    </location>
</feature>
<evidence type="ECO:0000259" key="3">
    <source>
        <dbReference type="Pfam" id="PF07589"/>
    </source>
</evidence>
<name>A0A5C7WH40_METME</name>
<dbReference type="InterPro" id="IPR013424">
    <property type="entry name" value="Ice-binding_C"/>
</dbReference>
<accession>A0A5C7WH40</accession>
<feature type="transmembrane region" description="Helical" evidence="1">
    <location>
        <begin position="31"/>
        <end position="47"/>
    </location>
</feature>
<dbReference type="AlphaFoldDB" id="A0A5C7WH40"/>
<keyword evidence="2" id="KW-0732">Signal</keyword>
<feature type="chain" id="PRO_5022736840" evidence="2">
    <location>
        <begin position="20"/>
        <end position="50"/>
    </location>
</feature>
<evidence type="ECO:0000256" key="1">
    <source>
        <dbReference type="SAM" id="Phobius"/>
    </source>
</evidence>
<gene>
    <name evidence="4" type="ORF">E6Q51_05090</name>
</gene>
<evidence type="ECO:0000256" key="2">
    <source>
        <dbReference type="SAM" id="SignalP"/>
    </source>
</evidence>
<sequence>MLSKITLLIGPLVSTGAYAAAGPLSVTEPESVSLIALGLGLIGVIVAKKK</sequence>
<comment type="caution">
    <text evidence="4">The sequence shown here is derived from an EMBL/GenBank/DDBJ whole genome shotgun (WGS) entry which is preliminary data.</text>
</comment>
<dbReference type="NCBIfam" id="TIGR02595">
    <property type="entry name" value="PEP_CTERM"/>
    <property type="match status" value="1"/>
</dbReference>
<feature type="domain" description="Ice-binding protein C-terminal" evidence="3">
    <location>
        <begin position="25"/>
        <end position="49"/>
    </location>
</feature>
<keyword evidence="1" id="KW-0812">Transmembrane</keyword>